<dbReference type="GO" id="GO:0000981">
    <property type="term" value="F:DNA-binding transcription factor activity, RNA polymerase II-specific"/>
    <property type="evidence" value="ECO:0007669"/>
    <property type="project" value="TreeGrafter"/>
</dbReference>
<evidence type="ECO:0000256" key="7">
    <source>
        <dbReference type="PROSITE-ProRule" id="PRU00042"/>
    </source>
</evidence>
<keyword evidence="2" id="KW-0479">Metal-binding</keyword>
<comment type="subcellular location">
    <subcellularLocation>
        <location evidence="1">Nucleus</location>
    </subcellularLocation>
</comment>
<evidence type="ECO:0000259" key="9">
    <source>
        <dbReference type="PROSITE" id="PS50157"/>
    </source>
</evidence>
<dbReference type="GO" id="GO:0008270">
    <property type="term" value="F:zinc ion binding"/>
    <property type="evidence" value="ECO:0007669"/>
    <property type="project" value="UniProtKB-KW"/>
</dbReference>
<evidence type="ECO:0000256" key="4">
    <source>
        <dbReference type="ARBA" id="ARBA00022771"/>
    </source>
</evidence>
<feature type="domain" description="C2H2-type" evidence="9">
    <location>
        <begin position="432"/>
        <end position="450"/>
    </location>
</feature>
<dbReference type="KEGG" id="gsh:117345644"/>
<protein>
    <submittedName>
        <fullName evidence="11">Zinc finger protein 585B-like isoform X1</fullName>
    </submittedName>
</protein>
<feature type="region of interest" description="Disordered" evidence="8">
    <location>
        <begin position="576"/>
        <end position="600"/>
    </location>
</feature>
<evidence type="ECO:0000313" key="10">
    <source>
        <dbReference type="Proteomes" id="UP000515159"/>
    </source>
</evidence>
<keyword evidence="6" id="KW-0539">Nucleus</keyword>
<dbReference type="OrthoDB" id="9028103at2759"/>
<evidence type="ECO:0000256" key="3">
    <source>
        <dbReference type="ARBA" id="ARBA00022737"/>
    </source>
</evidence>
<dbReference type="PROSITE" id="PS50157">
    <property type="entry name" value="ZINC_FINGER_C2H2_2"/>
    <property type="match status" value="5"/>
</dbReference>
<accession>A0A6P8N4U6</accession>
<evidence type="ECO:0000313" key="11">
    <source>
        <dbReference type="RefSeq" id="XP_033770472.1"/>
    </source>
</evidence>
<feature type="compositionally biased region" description="Acidic residues" evidence="8">
    <location>
        <begin position="286"/>
        <end position="303"/>
    </location>
</feature>
<dbReference type="PANTHER" id="PTHR24388">
    <property type="entry name" value="ZINC FINGER PROTEIN"/>
    <property type="match status" value="1"/>
</dbReference>
<dbReference type="Gene3D" id="3.30.160.60">
    <property type="entry name" value="Classic Zinc Finger"/>
    <property type="match status" value="4"/>
</dbReference>
<keyword evidence="4 7" id="KW-0863">Zinc-finger</keyword>
<name>A0A6P8N4U6_GEOSA</name>
<evidence type="ECO:0000256" key="1">
    <source>
        <dbReference type="ARBA" id="ARBA00004123"/>
    </source>
</evidence>
<feature type="compositionally biased region" description="Polar residues" evidence="8">
    <location>
        <begin position="138"/>
        <end position="147"/>
    </location>
</feature>
<dbReference type="GeneID" id="117345644"/>
<dbReference type="PROSITE" id="PS00028">
    <property type="entry name" value="ZINC_FINGER_C2H2_1"/>
    <property type="match status" value="3"/>
</dbReference>
<dbReference type="InterPro" id="IPR013087">
    <property type="entry name" value="Znf_C2H2_type"/>
</dbReference>
<dbReference type="Pfam" id="PF00096">
    <property type="entry name" value="zf-C2H2"/>
    <property type="match status" value="2"/>
</dbReference>
<feature type="domain" description="C2H2-type" evidence="9">
    <location>
        <begin position="205"/>
        <end position="233"/>
    </location>
</feature>
<dbReference type="AlphaFoldDB" id="A0A6P8N4U6"/>
<dbReference type="Proteomes" id="UP000515159">
    <property type="component" value="Chromosome 11"/>
</dbReference>
<dbReference type="GO" id="GO:0005634">
    <property type="term" value="C:nucleus"/>
    <property type="evidence" value="ECO:0007669"/>
    <property type="project" value="UniProtKB-SubCell"/>
</dbReference>
<feature type="domain" description="C2H2-type" evidence="9">
    <location>
        <begin position="627"/>
        <end position="654"/>
    </location>
</feature>
<feature type="compositionally biased region" description="Polar residues" evidence="8">
    <location>
        <begin position="577"/>
        <end position="600"/>
    </location>
</feature>
<dbReference type="GO" id="GO:0000978">
    <property type="term" value="F:RNA polymerase II cis-regulatory region sequence-specific DNA binding"/>
    <property type="evidence" value="ECO:0007669"/>
    <property type="project" value="TreeGrafter"/>
</dbReference>
<reference evidence="11" key="1">
    <citation type="submission" date="2025-08" db="UniProtKB">
        <authorList>
            <consortium name="RefSeq"/>
        </authorList>
    </citation>
    <scope>IDENTIFICATION</scope>
</reference>
<dbReference type="InParanoid" id="A0A6P8N4U6"/>
<keyword evidence="3" id="KW-0677">Repeat</keyword>
<evidence type="ECO:0000256" key="6">
    <source>
        <dbReference type="ARBA" id="ARBA00023242"/>
    </source>
</evidence>
<evidence type="ECO:0000256" key="5">
    <source>
        <dbReference type="ARBA" id="ARBA00022833"/>
    </source>
</evidence>
<dbReference type="InterPro" id="IPR036236">
    <property type="entry name" value="Znf_C2H2_sf"/>
</dbReference>
<dbReference type="SMART" id="SM00355">
    <property type="entry name" value="ZnF_C2H2"/>
    <property type="match status" value="7"/>
</dbReference>
<dbReference type="InterPro" id="IPR050527">
    <property type="entry name" value="Snail/Krueppel_Znf"/>
</dbReference>
<dbReference type="PANTHER" id="PTHR24388:SF54">
    <property type="entry name" value="PROTEIN ESCARGOT"/>
    <property type="match status" value="1"/>
</dbReference>
<proteinExistence type="predicted"/>
<evidence type="ECO:0000256" key="2">
    <source>
        <dbReference type="ARBA" id="ARBA00022723"/>
    </source>
</evidence>
<feature type="region of interest" description="Disordered" evidence="8">
    <location>
        <begin position="123"/>
        <end position="150"/>
    </location>
</feature>
<organism evidence="10 11">
    <name type="scientific">Geotrypetes seraphini</name>
    <name type="common">Gaboon caecilian</name>
    <name type="synonym">Caecilia seraphini</name>
    <dbReference type="NCBI Taxonomy" id="260995"/>
    <lineage>
        <taxon>Eukaryota</taxon>
        <taxon>Metazoa</taxon>
        <taxon>Chordata</taxon>
        <taxon>Craniata</taxon>
        <taxon>Vertebrata</taxon>
        <taxon>Euteleostomi</taxon>
        <taxon>Amphibia</taxon>
        <taxon>Gymnophiona</taxon>
        <taxon>Geotrypetes</taxon>
    </lineage>
</organism>
<gene>
    <name evidence="11" type="primary">LOC117345644</name>
</gene>
<keyword evidence="5" id="KW-0862">Zinc</keyword>
<feature type="region of interest" description="Disordered" evidence="8">
    <location>
        <begin position="274"/>
        <end position="303"/>
    </location>
</feature>
<feature type="domain" description="C2H2-type" evidence="9">
    <location>
        <begin position="534"/>
        <end position="561"/>
    </location>
</feature>
<keyword evidence="10" id="KW-1185">Reference proteome</keyword>
<dbReference type="RefSeq" id="XP_033770472.1">
    <property type="nucleotide sequence ID" value="XM_033914581.1"/>
</dbReference>
<sequence>MLGHVVLSGAASTSSALQLPAGYSISHSCLHFQVRRNSTGCLCEGKQREQGKVTTAMSTETGMELEVGIEVGAEIELQEGEALEEAPLILENRKNCPSWDTLVNSDDSSGDDEEHLPILQFPGKQRNEPQSLVKEEQPSSYLSQLTSKPKKSTEQRVANFAISKGLCKKLQKYGVVLGEQKELWTSKYHGWLARQAKKDCSPLKHVCQRCGRQFRRMYNLEKHLCLKMAMNFPGLKGKPGETQRKIGTLSLLRSSDGKLERQYKCGTNNSGGIYIKAGDLSPGKEAEDEEDNEDEDEDESLLEDSEKLHVSNTVDMNTLEQMCLQAQNELRLIQEKFRTGEKQSSMGRPMSLNKQFHPLGQVNSKLKNLQGKVIITNSNLFGTQEGSAEAGKDPVPSWTNSLPKMDLKTPHYIYSVSGQVNGQVNLWTSTPFVCKQCGRQFRRRCNLERHICWNLDPKFSGLKGIKLGVQKNATGQQPSIKAPSDTGKILSPSEKVSCQESNLQAKAMPALKKLSEKDSDSPSTPIRTLTDEPIICRECGRQFNRRCDFGTHLRWHMKEAEFLRLRGQIRRLKMSVDAQQEASKQASKPPLNWSNQPLASKNTTGRRAADFFKVTNEPVDPAAGKQYKCDECGREFLHKCNLIRHISWHMEANFFSSKQDGEEQTMASSNVPSSAHKLPKNPIYPSVSEEVNVGHQYSGYPLSTSLEARPELKLTDEEPDLHLMVRTDEDDPFEEGPYLLADEQELNERYMVMEVPGDNNMGTKTVMIKLKDTQSLDDMDALQIDLGTDWSHEDNAGQRRIQPEQDWSIKIPSARDQAMYAFLGSLASKMSSRLKSMRRFKCWDCGVQYPWLSELKRHLDAQKRKGRRAHHCECGKAFWGQLHFLRHQLQHLEDTTFICATCGQSLTRYRQLLSHSRIHPNVSHFQCSCGAQFSRLPRYLWHTLRNTRNCRDR</sequence>
<feature type="domain" description="C2H2-type" evidence="9">
    <location>
        <begin position="897"/>
        <end position="919"/>
    </location>
</feature>
<evidence type="ECO:0000256" key="8">
    <source>
        <dbReference type="SAM" id="MobiDB-lite"/>
    </source>
</evidence>
<dbReference type="SUPFAM" id="SSF57667">
    <property type="entry name" value="beta-beta-alpha zinc fingers"/>
    <property type="match status" value="3"/>
</dbReference>